<organism evidence="3 4">
    <name type="scientific">Citrifermentans bremense</name>
    <dbReference type="NCBI Taxonomy" id="60035"/>
    <lineage>
        <taxon>Bacteria</taxon>
        <taxon>Pseudomonadati</taxon>
        <taxon>Thermodesulfobacteriota</taxon>
        <taxon>Desulfuromonadia</taxon>
        <taxon>Geobacterales</taxon>
        <taxon>Geobacteraceae</taxon>
        <taxon>Citrifermentans</taxon>
    </lineage>
</organism>
<evidence type="ECO:0000313" key="4">
    <source>
        <dbReference type="Proteomes" id="UP000515472"/>
    </source>
</evidence>
<dbReference type="NCBIfam" id="NF033504">
    <property type="entry name" value="Ni_dep_LarA"/>
    <property type="match status" value="1"/>
</dbReference>
<dbReference type="PANTHER" id="PTHR33171">
    <property type="entry name" value="LAR_N DOMAIN-CONTAINING PROTEIN"/>
    <property type="match status" value="1"/>
</dbReference>
<dbReference type="RefSeq" id="WP_185244158.1">
    <property type="nucleotide sequence ID" value="NZ_AP023213.1"/>
</dbReference>
<dbReference type="AlphaFoldDB" id="A0A6S6M2C8"/>
<dbReference type="PANTHER" id="PTHR33171:SF17">
    <property type="entry name" value="LARA-LIKE N-TERMINAL DOMAIN-CONTAINING PROTEIN"/>
    <property type="match status" value="1"/>
</dbReference>
<keyword evidence="4" id="KW-1185">Reference proteome</keyword>
<dbReference type="InterPro" id="IPR029063">
    <property type="entry name" value="SAM-dependent_MTases_sf"/>
</dbReference>
<dbReference type="Gene3D" id="3.90.226.30">
    <property type="match status" value="1"/>
</dbReference>
<proteinExistence type="predicted"/>
<evidence type="ECO:0000313" key="3">
    <source>
        <dbReference type="EMBL" id="BCG45821.1"/>
    </source>
</evidence>
<dbReference type="GO" id="GO:0050043">
    <property type="term" value="F:lactate racemase activity"/>
    <property type="evidence" value="ECO:0007669"/>
    <property type="project" value="InterPro"/>
</dbReference>
<dbReference type="InterPro" id="IPR043166">
    <property type="entry name" value="LarA-like_C"/>
</dbReference>
<dbReference type="Pfam" id="PF21113">
    <property type="entry name" value="LarA_C"/>
    <property type="match status" value="1"/>
</dbReference>
<gene>
    <name evidence="3" type="ORF">GEOBRER4_05710</name>
</gene>
<dbReference type="Gene3D" id="3.40.50.11440">
    <property type="match status" value="1"/>
</dbReference>
<sequence length="427" mass="46700">MYHNSMLDLKCGDQTYPLQISADRVLSVLRPRPFIPQGTPSQLIEKAINGCEQTLSAFRPGEKVVIVTSDVTRPTGSEVYLPLLVSRLSQAGIRDRDIEIVIALGIHRKQTEAEQRKIVGSVYDRVKVSDHDCDDPGALVYLGDTSRGVPVEINRRVAEADRLILTGAITFHYFAGFGGGRKSMLPGVSSRRSCMASHFALLNPEEGSGRHPKAVTGNLDGNPVHEAMLEACGKRPPELILNTVLGPDKKIVAAFAGNWRDAHLAGCRFYADAFSAQVDELADLVLVSCGGFPKDINLIQAHKSMEYASRALKPGGVMVLLAECRDGYGNATFFNWFGYPTCGELESALRKRYEINGQTAWSVKEKAERFRVVLVSRLPGEEVRTMGMTPAGTLEEALGIALPMLPENYRAYVIPEGGNVLPVYRPA</sequence>
<dbReference type="InterPro" id="IPR048520">
    <property type="entry name" value="LarA_C"/>
</dbReference>
<protein>
    <submittedName>
        <fullName evidence="3">Uncharacterized protein</fullName>
    </submittedName>
</protein>
<dbReference type="SUPFAM" id="SSF53335">
    <property type="entry name" value="S-adenosyl-L-methionine-dependent methyltransferases"/>
    <property type="match status" value="1"/>
</dbReference>
<dbReference type="Proteomes" id="UP000515472">
    <property type="component" value="Chromosome"/>
</dbReference>
<dbReference type="Pfam" id="PF09861">
    <property type="entry name" value="Lar_N"/>
    <property type="match status" value="1"/>
</dbReference>
<feature type="domain" description="LarA-like N-terminal" evidence="1">
    <location>
        <begin position="12"/>
        <end position="208"/>
    </location>
</feature>
<dbReference type="EMBL" id="AP023213">
    <property type="protein sequence ID" value="BCG45821.1"/>
    <property type="molecule type" value="Genomic_DNA"/>
</dbReference>
<dbReference type="InterPro" id="IPR047926">
    <property type="entry name" value="Ni_dep_LarA"/>
</dbReference>
<dbReference type="KEGG" id="gbn:GEOBRER4_05710"/>
<dbReference type="InterPro" id="IPR018657">
    <property type="entry name" value="LarA-like_N"/>
</dbReference>
<evidence type="ECO:0000259" key="2">
    <source>
        <dbReference type="Pfam" id="PF21113"/>
    </source>
</evidence>
<accession>A0A6S6M2C8</accession>
<dbReference type="InterPro" id="IPR048068">
    <property type="entry name" value="LarA-like"/>
</dbReference>
<evidence type="ECO:0000259" key="1">
    <source>
        <dbReference type="Pfam" id="PF09861"/>
    </source>
</evidence>
<name>A0A6S6M2C8_9BACT</name>
<feature type="domain" description="Lactate racemase C-terminal" evidence="2">
    <location>
        <begin position="281"/>
        <end position="420"/>
    </location>
</feature>
<reference evidence="3 4" key="1">
    <citation type="submission" date="2020-06" db="EMBL/GenBank/DDBJ databases">
        <title>Interaction of electrochemicaly active bacteria, Geobacter bremensis R4 on different carbon anode.</title>
        <authorList>
            <person name="Meng L."/>
            <person name="Yoshida N."/>
        </authorList>
    </citation>
    <scope>NUCLEOTIDE SEQUENCE [LARGE SCALE GENOMIC DNA]</scope>
    <source>
        <strain evidence="3 4">R4</strain>
    </source>
</reference>